<keyword evidence="1" id="KW-0732">Signal</keyword>
<dbReference type="RefSeq" id="WP_135055247.1">
    <property type="nucleotide sequence ID" value="NZ_JADGLC010000007.1"/>
</dbReference>
<evidence type="ECO:0008006" key="4">
    <source>
        <dbReference type="Google" id="ProtNLM"/>
    </source>
</evidence>
<protein>
    <recommendedName>
        <fullName evidence="4">Lipoprotein</fullName>
    </recommendedName>
</protein>
<feature type="signal peptide" evidence="1">
    <location>
        <begin position="1"/>
        <end position="21"/>
    </location>
</feature>
<proteinExistence type="predicted"/>
<dbReference type="PROSITE" id="PS51257">
    <property type="entry name" value="PROKAR_LIPOPROTEIN"/>
    <property type="match status" value="1"/>
</dbReference>
<evidence type="ECO:0000313" key="3">
    <source>
        <dbReference type="Proteomes" id="UP000297396"/>
    </source>
</evidence>
<evidence type="ECO:0000256" key="1">
    <source>
        <dbReference type="SAM" id="SignalP"/>
    </source>
</evidence>
<dbReference type="AlphaFoldDB" id="A0A4Y9K383"/>
<organism evidence="2 3">
    <name type="scientific">Muribacter muris</name>
    <dbReference type="NCBI Taxonomy" id="67855"/>
    <lineage>
        <taxon>Bacteria</taxon>
        <taxon>Pseudomonadati</taxon>
        <taxon>Pseudomonadota</taxon>
        <taxon>Gammaproteobacteria</taxon>
        <taxon>Pasteurellales</taxon>
        <taxon>Pasteurellaceae</taxon>
        <taxon>Muribacter</taxon>
    </lineage>
</organism>
<comment type="caution">
    <text evidence="2">The sequence shown here is derived from an EMBL/GenBank/DDBJ whole genome shotgun (WGS) entry which is preliminary data.</text>
</comment>
<feature type="chain" id="PRO_5021219401" description="Lipoprotein" evidence="1">
    <location>
        <begin position="22"/>
        <end position="148"/>
    </location>
</feature>
<dbReference type="Proteomes" id="UP000297396">
    <property type="component" value="Unassembled WGS sequence"/>
</dbReference>
<dbReference type="EMBL" id="SPPA01000007">
    <property type="protein sequence ID" value="TFV11116.1"/>
    <property type="molecule type" value="Genomic_DNA"/>
</dbReference>
<sequence length="148" mass="16884">MKKHFKLISVLAVSSMLSACANFDLGTILQPQKNQQVTQTIPNGFAGKWVSKKNHRHKHCNPPAGDFLEQPFLIINPKQNHLEWLTWSDYRVIKFHSLSDSFFTAEVEVTSIEIDPDDTPSVSRKNLSAKLVNPTTLVIDDKRYHRCP</sequence>
<dbReference type="OrthoDB" id="9933102at2"/>
<reference evidence="2 3" key="1">
    <citation type="submission" date="2019-03" db="EMBL/GenBank/DDBJ databases">
        <title>Diversity of the mouse oral microbiome.</title>
        <authorList>
            <person name="Joseph S."/>
            <person name="Aduse-Opoku J."/>
            <person name="Curtis M."/>
            <person name="Wade W."/>
            <person name="Hashim A."/>
        </authorList>
    </citation>
    <scope>NUCLEOTIDE SEQUENCE [LARGE SCALE GENOMIC DNA]</scope>
    <source>
        <strain evidence="2 3">WT12</strain>
    </source>
</reference>
<gene>
    <name evidence="2" type="ORF">E4T80_04235</name>
</gene>
<name>A0A4Y9K383_9PAST</name>
<evidence type="ECO:0000313" key="2">
    <source>
        <dbReference type="EMBL" id="TFV11116.1"/>
    </source>
</evidence>
<accession>A0A4Y9K383</accession>